<dbReference type="InterPro" id="IPR036291">
    <property type="entry name" value="NAD(P)-bd_dom_sf"/>
</dbReference>
<dbReference type="Pfam" id="PF02826">
    <property type="entry name" value="2-Hacid_dh_C"/>
    <property type="match status" value="1"/>
</dbReference>
<evidence type="ECO:0000259" key="4">
    <source>
        <dbReference type="Pfam" id="PF00389"/>
    </source>
</evidence>
<sequence>MKFKLFNIREDEKPYAYQWGQSNGHEIECTEEDLTLNNVHTLSSFDGVSTQQLFKFDDRIYEALKDVGIKQIAGRAAGFDMFNLTEAAKHDLKITNIPSYSPNAIAEFAVCRALELVRNINKINKKVERQDFTWDGTVIATELRNMTVLVIGVGRIGKVSAQLFKGFGAEVIGYDPYDQSLRDIEYVQSLQEGLSKADLITLHVPANEETTHIINEETIKYMKNGAYLVNTARGATVNTNDVIQALNSGKLHSVALDVYENEFAYFSYDYKDKEIEDPTLKELMSRDDVLISPHIAFYTYTAVQNMVEISLDSALEVITTGYSENEVQLSKV</sequence>
<dbReference type="NCBIfam" id="NF006374">
    <property type="entry name" value="PRK08605.1"/>
    <property type="match status" value="1"/>
</dbReference>
<dbReference type="Proteomes" id="UP000197058">
    <property type="component" value="Chromosome"/>
</dbReference>
<dbReference type="RefSeq" id="WP_088592266.1">
    <property type="nucleotide sequence ID" value="NZ_CP022046.2"/>
</dbReference>
<keyword evidence="3 6" id="KW-0560">Oxidoreductase</keyword>
<proteinExistence type="inferred from homology"/>
<organism evidence="6 7">
    <name type="scientific">Mammaliicoccus sciuri</name>
    <name type="common">Staphylococcus sciuri</name>
    <dbReference type="NCBI Taxonomy" id="1296"/>
    <lineage>
        <taxon>Bacteria</taxon>
        <taxon>Bacillati</taxon>
        <taxon>Bacillota</taxon>
        <taxon>Bacilli</taxon>
        <taxon>Bacillales</taxon>
        <taxon>Staphylococcaceae</taxon>
        <taxon>Mammaliicoccus</taxon>
    </lineage>
</organism>
<dbReference type="Pfam" id="PF00389">
    <property type="entry name" value="2-Hacid_dh"/>
    <property type="match status" value="1"/>
</dbReference>
<dbReference type="Gene3D" id="3.40.50.720">
    <property type="entry name" value="NAD(P)-binding Rossmann-like Domain"/>
    <property type="match status" value="2"/>
</dbReference>
<dbReference type="EMBL" id="CP022046">
    <property type="protein sequence ID" value="ASE33763.1"/>
    <property type="molecule type" value="Genomic_DNA"/>
</dbReference>
<dbReference type="KEGG" id="sscu:CEP64_03975"/>
<dbReference type="SUPFAM" id="SSF52283">
    <property type="entry name" value="Formate/glycerate dehydrogenase catalytic domain-like"/>
    <property type="match status" value="1"/>
</dbReference>
<dbReference type="InterPro" id="IPR006139">
    <property type="entry name" value="D-isomer_2_OHA_DH_cat_dom"/>
</dbReference>
<gene>
    <name evidence="6" type="ORF">CEP64_03975</name>
</gene>
<evidence type="ECO:0000313" key="6">
    <source>
        <dbReference type="EMBL" id="ASE33763.1"/>
    </source>
</evidence>
<accession>A0AAI8GT96</accession>
<dbReference type="SUPFAM" id="SSF51735">
    <property type="entry name" value="NAD(P)-binding Rossmann-fold domains"/>
    <property type="match status" value="1"/>
</dbReference>
<keyword evidence="2" id="KW-0520">NAD</keyword>
<evidence type="ECO:0000256" key="3">
    <source>
        <dbReference type="RuleBase" id="RU003719"/>
    </source>
</evidence>
<dbReference type="PANTHER" id="PTHR43026">
    <property type="entry name" value="2-HYDROXYACID DEHYDROGENASE HOMOLOG 1-RELATED"/>
    <property type="match status" value="1"/>
</dbReference>
<dbReference type="EC" id="1.1.1.28" evidence="6"/>
<dbReference type="AlphaFoldDB" id="A0AAI8GT96"/>
<dbReference type="GO" id="GO:0008720">
    <property type="term" value="F:D-lactate dehydrogenase (NAD+) activity"/>
    <property type="evidence" value="ECO:0007669"/>
    <property type="project" value="UniProtKB-EC"/>
</dbReference>
<protein>
    <submittedName>
        <fullName evidence="6">Lactate dehydrogenase</fullName>
        <ecNumber evidence="6">1.1.1.28</ecNumber>
    </submittedName>
</protein>
<name>A0AAI8GT96_MAMSC</name>
<feature type="domain" description="D-isomer specific 2-hydroxyacid dehydrogenase NAD-binding" evidence="5">
    <location>
        <begin position="113"/>
        <end position="296"/>
    </location>
</feature>
<dbReference type="GO" id="GO:0051287">
    <property type="term" value="F:NAD binding"/>
    <property type="evidence" value="ECO:0007669"/>
    <property type="project" value="InterPro"/>
</dbReference>
<reference evidence="7" key="1">
    <citation type="submission" date="2017-06" db="EMBL/GenBank/DDBJ databases">
        <title>FDA dAtabase for Regulatory Grade micrObial Sequences (FDA-ARGOS): Supporting development and validation of Infectious Disease Dx tests.</title>
        <authorList>
            <person name="Goldberg B."/>
            <person name="Campos J."/>
            <person name="Tallon L."/>
            <person name="Sadzewicz L."/>
            <person name="Sengamalay N."/>
            <person name="Ott S."/>
            <person name="Godinez A."/>
            <person name="Nagaraj S."/>
            <person name="Vavikolanu K."/>
            <person name="Nadendla S."/>
            <person name="George J."/>
            <person name="Geyer C."/>
            <person name="Sichtig H."/>
        </authorList>
    </citation>
    <scope>NUCLEOTIDE SEQUENCE [LARGE SCALE GENOMIC DNA]</scope>
    <source>
        <strain evidence="7">FDAARGOS_285</strain>
    </source>
</reference>
<feature type="domain" description="D-isomer specific 2-hydroxyacid dehydrogenase catalytic" evidence="4">
    <location>
        <begin position="10"/>
        <end position="327"/>
    </location>
</feature>
<evidence type="ECO:0000256" key="2">
    <source>
        <dbReference type="ARBA" id="ARBA00023027"/>
    </source>
</evidence>
<dbReference type="CDD" id="cd12186">
    <property type="entry name" value="LDH"/>
    <property type="match status" value="1"/>
</dbReference>
<evidence type="ECO:0000313" key="7">
    <source>
        <dbReference type="Proteomes" id="UP000197058"/>
    </source>
</evidence>
<comment type="similarity">
    <text evidence="1 3">Belongs to the D-isomer specific 2-hydroxyacid dehydrogenase family.</text>
</comment>
<evidence type="ECO:0000256" key="1">
    <source>
        <dbReference type="ARBA" id="ARBA00005854"/>
    </source>
</evidence>
<dbReference type="InterPro" id="IPR058205">
    <property type="entry name" value="D-LDH-like"/>
</dbReference>
<evidence type="ECO:0000259" key="5">
    <source>
        <dbReference type="Pfam" id="PF02826"/>
    </source>
</evidence>
<dbReference type="PANTHER" id="PTHR43026:SF1">
    <property type="entry name" value="2-HYDROXYACID DEHYDROGENASE HOMOLOG 1-RELATED"/>
    <property type="match status" value="1"/>
</dbReference>
<dbReference type="InterPro" id="IPR006140">
    <property type="entry name" value="D-isomer_DH_NAD-bd"/>
</dbReference>